<feature type="domain" description="GAF" evidence="1">
    <location>
        <begin position="67"/>
        <end position="177"/>
    </location>
</feature>
<evidence type="ECO:0000313" key="4">
    <source>
        <dbReference type="Proteomes" id="UP000626109"/>
    </source>
</evidence>
<dbReference type="InterPro" id="IPR003018">
    <property type="entry name" value="GAF"/>
</dbReference>
<dbReference type="EMBL" id="CAJNNW010000207">
    <property type="protein sequence ID" value="CAE8624863.1"/>
    <property type="molecule type" value="Genomic_DNA"/>
</dbReference>
<evidence type="ECO:0000313" key="5">
    <source>
        <dbReference type="Proteomes" id="UP000654075"/>
    </source>
</evidence>
<dbReference type="EMBL" id="CAJNNV010002313">
    <property type="protein sequence ID" value="CAE8586995.1"/>
    <property type="molecule type" value="Genomic_DNA"/>
</dbReference>
<protein>
    <recommendedName>
        <fullName evidence="1">GAF domain-containing protein</fullName>
    </recommendedName>
</protein>
<evidence type="ECO:0000259" key="1">
    <source>
        <dbReference type="Pfam" id="PF01590"/>
    </source>
</evidence>
<sequence>MVGSSPLQKLLDTTPSMHKLILDDLAMDRTVTRHDVKESACDETQSVKAFAKRGRRKNHFRGPSQIEAVLAEVCSYFQVAACALVTPSGLAYKRVWHIADGSRFQRPRSKELQGAFFRMLANPDMPLVVQDATDYCPSLPDRLEPYAPFRFYAEAPVRGKSTLTILGTLCLADSQVFDLDGVQRDQLQNYADILYKLLLEGAGLESESDDFMLPHLTHPSKQVSDWQCMVDLD</sequence>
<accession>A0A813GIR3</accession>
<keyword evidence="5" id="KW-1185">Reference proteome</keyword>
<comment type="caution">
    <text evidence="3">The sequence shown here is derived from an EMBL/GenBank/DDBJ whole genome shotgun (WGS) entry which is preliminary data.</text>
</comment>
<dbReference type="Pfam" id="PF01590">
    <property type="entry name" value="GAF"/>
    <property type="match status" value="1"/>
</dbReference>
<gene>
    <name evidence="2" type="ORF">PGLA1383_LOCUS5833</name>
    <name evidence="3" type="ORF">PGLA2088_LOCUS348</name>
</gene>
<evidence type="ECO:0000313" key="3">
    <source>
        <dbReference type="EMBL" id="CAE8624863.1"/>
    </source>
</evidence>
<organism evidence="3 4">
    <name type="scientific">Polarella glacialis</name>
    <name type="common">Dinoflagellate</name>
    <dbReference type="NCBI Taxonomy" id="89957"/>
    <lineage>
        <taxon>Eukaryota</taxon>
        <taxon>Sar</taxon>
        <taxon>Alveolata</taxon>
        <taxon>Dinophyceae</taxon>
        <taxon>Suessiales</taxon>
        <taxon>Suessiaceae</taxon>
        <taxon>Polarella</taxon>
    </lineage>
</organism>
<dbReference type="Proteomes" id="UP000626109">
    <property type="component" value="Unassembled WGS sequence"/>
</dbReference>
<dbReference type="Proteomes" id="UP000654075">
    <property type="component" value="Unassembled WGS sequence"/>
</dbReference>
<dbReference type="AlphaFoldDB" id="A0A813GIR3"/>
<name>A0A813GIR3_POLGL</name>
<reference evidence="3" key="1">
    <citation type="submission" date="2021-02" db="EMBL/GenBank/DDBJ databases">
        <authorList>
            <person name="Dougan E. K."/>
            <person name="Rhodes N."/>
            <person name="Thang M."/>
            <person name="Chan C."/>
        </authorList>
    </citation>
    <scope>NUCLEOTIDE SEQUENCE</scope>
</reference>
<evidence type="ECO:0000313" key="2">
    <source>
        <dbReference type="EMBL" id="CAE8586995.1"/>
    </source>
</evidence>
<proteinExistence type="predicted"/>